<dbReference type="OrthoDB" id="5765005at2"/>
<comment type="subcellular location">
    <subcellularLocation>
        <location evidence="5">Cytoplasm</location>
    </subcellularLocation>
</comment>
<keyword evidence="9" id="KW-1185">Reference proteome</keyword>
<dbReference type="InterPro" id="IPR009809">
    <property type="entry name" value="ZapC"/>
</dbReference>
<keyword evidence="3 5" id="KW-0717">Septation</keyword>
<accession>I1DYV2</accession>
<keyword evidence="4 5" id="KW-0131">Cell cycle</keyword>
<evidence type="ECO:0000256" key="2">
    <source>
        <dbReference type="ARBA" id="ARBA00022618"/>
    </source>
</evidence>
<dbReference type="Proteomes" id="UP000004374">
    <property type="component" value="Unassembled WGS sequence"/>
</dbReference>
<evidence type="ECO:0000256" key="1">
    <source>
        <dbReference type="ARBA" id="ARBA00022490"/>
    </source>
</evidence>
<name>I1DYV2_9GAMM</name>
<sequence length="171" mass="19237">MLRPSERWYWTYCPTKDRLLLDISDDAQFCSPFAASQLISQPVQQALSMAEAEMFWAIDDSLQLLALPPTVRLEICLTALSSAFVLPQGHKSWYFQAYSEYSPKAFELVRLHGSNSQYALVVATEGQSSSCLLLGEVDTLAGKTLPRLHLLRLLNNRLLPLQQGAQYRQSA</sequence>
<evidence type="ECO:0000259" key="7">
    <source>
        <dbReference type="Pfam" id="PF21083"/>
    </source>
</evidence>
<feature type="domain" description="Cell-division protein ZapC C-terminal" evidence="6">
    <location>
        <begin position="87"/>
        <end position="163"/>
    </location>
</feature>
<proteinExistence type="inferred from homology"/>
<dbReference type="STRING" id="562729.RNAN_2222"/>
<evidence type="ECO:0000256" key="5">
    <source>
        <dbReference type="HAMAP-Rule" id="MF_00906"/>
    </source>
</evidence>
<comment type="caution">
    <text evidence="8">The sequence shown here is derived from an EMBL/GenBank/DDBJ whole genome shotgun (WGS) entry which is preliminary data.</text>
</comment>
<dbReference type="Pfam" id="PF07126">
    <property type="entry name" value="ZapC_C"/>
    <property type="match status" value="1"/>
</dbReference>
<organism evidence="8 9">
    <name type="scientific">Rheinheimera nanhaiensis E407-8</name>
    <dbReference type="NCBI Taxonomy" id="562729"/>
    <lineage>
        <taxon>Bacteria</taxon>
        <taxon>Pseudomonadati</taxon>
        <taxon>Pseudomonadota</taxon>
        <taxon>Gammaproteobacteria</taxon>
        <taxon>Chromatiales</taxon>
        <taxon>Chromatiaceae</taxon>
        <taxon>Rheinheimera</taxon>
    </lineage>
</organism>
<keyword evidence="2 5" id="KW-0132">Cell division</keyword>
<dbReference type="GO" id="GO:0000917">
    <property type="term" value="P:division septum assembly"/>
    <property type="evidence" value="ECO:0007669"/>
    <property type="project" value="UniProtKB-KW"/>
</dbReference>
<dbReference type="EMBL" id="BAFK01000011">
    <property type="protein sequence ID" value="GAB59230.1"/>
    <property type="molecule type" value="Genomic_DNA"/>
</dbReference>
<dbReference type="RefSeq" id="WP_008221646.1">
    <property type="nucleotide sequence ID" value="NZ_BAFK01000011.1"/>
</dbReference>
<evidence type="ECO:0000256" key="3">
    <source>
        <dbReference type="ARBA" id="ARBA00023210"/>
    </source>
</evidence>
<evidence type="ECO:0000259" key="6">
    <source>
        <dbReference type="Pfam" id="PF07126"/>
    </source>
</evidence>
<dbReference type="HAMAP" id="MF_00906">
    <property type="entry name" value="ZapC"/>
    <property type="match status" value="1"/>
</dbReference>
<keyword evidence="1 5" id="KW-0963">Cytoplasm</keyword>
<gene>
    <name evidence="5" type="primary">zapC</name>
    <name evidence="8" type="ORF">RNAN_2222</name>
</gene>
<reference evidence="8 9" key="1">
    <citation type="journal article" date="2012" name="J. Bacteriol.">
        <title>Genome Sequence of the Protease-Producing Bacterium Rheinheimera nanhaiensis E407-8T, Isolated from Deep-Sea Sediment of the South China Sea.</title>
        <authorList>
            <person name="Zhang X.-Y."/>
            <person name="Zhang Y.-J."/>
            <person name="Qin Q.-L."/>
            <person name="Xie B.-B."/>
            <person name="Chen X.-L."/>
            <person name="Zhou B.-C."/>
            <person name="Zhang Y.-Z."/>
        </authorList>
    </citation>
    <scope>NUCLEOTIDE SEQUENCE [LARGE SCALE GENOMIC DNA]</scope>
    <source>
        <strain evidence="8 9">E407-8</strain>
    </source>
</reference>
<comment type="similarity">
    <text evidence="5">Belongs to the ZapC family.</text>
</comment>
<comment type="function">
    <text evidence="5">Contributes to the efficiency of the cell division process by stabilizing the polymeric form of the cell division protein FtsZ. Acts by promoting interactions between FtsZ protofilaments and suppressing the GTPase activity of FtsZ.</text>
</comment>
<evidence type="ECO:0000256" key="4">
    <source>
        <dbReference type="ARBA" id="ARBA00023306"/>
    </source>
</evidence>
<dbReference type="AlphaFoldDB" id="I1DYV2"/>
<dbReference type="InterPro" id="IPR048373">
    <property type="entry name" value="ZapC_N"/>
</dbReference>
<dbReference type="Pfam" id="PF21083">
    <property type="entry name" value="ZapC_N"/>
    <property type="match status" value="1"/>
</dbReference>
<comment type="subunit">
    <text evidence="5">Interacts directly with FtsZ.</text>
</comment>
<evidence type="ECO:0000313" key="8">
    <source>
        <dbReference type="EMBL" id="GAB59230.1"/>
    </source>
</evidence>
<dbReference type="GO" id="GO:0005737">
    <property type="term" value="C:cytoplasm"/>
    <property type="evidence" value="ECO:0007669"/>
    <property type="project" value="UniProtKB-SubCell"/>
</dbReference>
<dbReference type="InterPro" id="IPR048372">
    <property type="entry name" value="ZapC_C"/>
</dbReference>
<dbReference type="GO" id="GO:0043093">
    <property type="term" value="P:FtsZ-dependent cytokinesis"/>
    <property type="evidence" value="ECO:0007669"/>
    <property type="project" value="UniProtKB-UniRule"/>
</dbReference>
<evidence type="ECO:0000313" key="9">
    <source>
        <dbReference type="Proteomes" id="UP000004374"/>
    </source>
</evidence>
<protein>
    <recommendedName>
        <fullName evidence="5">Cell division protein ZapC</fullName>
    </recommendedName>
</protein>
<feature type="domain" description="Cell-division protein ZapC N-terminal" evidence="7">
    <location>
        <begin position="1"/>
        <end position="84"/>
    </location>
</feature>